<dbReference type="InterPro" id="IPR044098">
    <property type="entry name" value="STAMBP/STALP-like_MPN"/>
</dbReference>
<keyword evidence="4" id="KW-0479">Metal-binding</keyword>
<evidence type="ECO:0000256" key="7">
    <source>
        <dbReference type="ARBA" id="ARBA00022833"/>
    </source>
</evidence>
<comment type="cofactor">
    <cofactor evidence="1">
        <name>Zn(2+)</name>
        <dbReference type="ChEBI" id="CHEBI:29105"/>
    </cofactor>
</comment>
<gene>
    <name evidence="11" type="ORF">AWZ03_004322</name>
</gene>
<feature type="region of interest" description="Disordered" evidence="9">
    <location>
        <begin position="130"/>
        <end position="151"/>
    </location>
</feature>
<keyword evidence="8" id="KW-0482">Metalloprotease</keyword>
<dbReference type="GO" id="GO:0016020">
    <property type="term" value="C:membrane"/>
    <property type="evidence" value="ECO:0007669"/>
    <property type="project" value="TreeGrafter"/>
</dbReference>
<keyword evidence="6" id="KW-0378">Hydrolase</keyword>
<dbReference type="FunFam" id="1.20.58.80:FF:000027">
    <property type="entry name" value="AMSH-like protease"/>
    <property type="match status" value="1"/>
</dbReference>
<feature type="compositionally biased region" description="Low complexity" evidence="9">
    <location>
        <begin position="142"/>
        <end position="151"/>
    </location>
</feature>
<evidence type="ECO:0000259" key="10">
    <source>
        <dbReference type="PROSITE" id="PS50249"/>
    </source>
</evidence>
<dbReference type="InterPro" id="IPR037518">
    <property type="entry name" value="MPN"/>
</dbReference>
<dbReference type="OMA" id="MKFMTLF"/>
<dbReference type="GO" id="GO:0006508">
    <property type="term" value="P:proteolysis"/>
    <property type="evidence" value="ECO:0007669"/>
    <property type="project" value="UniProtKB-KW"/>
</dbReference>
<evidence type="ECO:0000256" key="5">
    <source>
        <dbReference type="ARBA" id="ARBA00022786"/>
    </source>
</evidence>
<keyword evidence="3" id="KW-0645">Protease</keyword>
<protein>
    <recommendedName>
        <fullName evidence="10">MPN domain-containing protein</fullName>
    </recommendedName>
</protein>
<organism evidence="11 12">
    <name type="scientific">Drosophila navojoa</name>
    <name type="common">Fruit fly</name>
    <dbReference type="NCBI Taxonomy" id="7232"/>
    <lineage>
        <taxon>Eukaryota</taxon>
        <taxon>Metazoa</taxon>
        <taxon>Ecdysozoa</taxon>
        <taxon>Arthropoda</taxon>
        <taxon>Hexapoda</taxon>
        <taxon>Insecta</taxon>
        <taxon>Pterygota</taxon>
        <taxon>Neoptera</taxon>
        <taxon>Endopterygota</taxon>
        <taxon>Diptera</taxon>
        <taxon>Brachycera</taxon>
        <taxon>Muscomorpha</taxon>
        <taxon>Ephydroidea</taxon>
        <taxon>Drosophilidae</taxon>
        <taxon>Drosophila</taxon>
    </lineage>
</organism>
<dbReference type="SUPFAM" id="SSF102712">
    <property type="entry name" value="JAB1/MPN domain"/>
    <property type="match status" value="1"/>
</dbReference>
<evidence type="ECO:0000256" key="2">
    <source>
        <dbReference type="ARBA" id="ARBA00010981"/>
    </source>
</evidence>
<dbReference type="PANTHER" id="PTHR12947:SF13">
    <property type="entry name" value="FI19924P1"/>
    <property type="match status" value="1"/>
</dbReference>
<dbReference type="KEGG" id="dnv:108656928"/>
<dbReference type="AlphaFoldDB" id="A0A484BKC1"/>
<dbReference type="GO" id="GO:0061578">
    <property type="term" value="F:K63-linked deubiquitinase activity"/>
    <property type="evidence" value="ECO:0007669"/>
    <property type="project" value="InterPro"/>
</dbReference>
<name>A0A484BKC1_DRONA</name>
<dbReference type="Pfam" id="PF08969">
    <property type="entry name" value="USP8_dimer"/>
    <property type="match status" value="1"/>
</dbReference>
<dbReference type="InterPro" id="IPR000555">
    <property type="entry name" value="JAMM/MPN+_dom"/>
</dbReference>
<keyword evidence="7" id="KW-0862">Zinc</keyword>
<evidence type="ECO:0000256" key="4">
    <source>
        <dbReference type="ARBA" id="ARBA00022723"/>
    </source>
</evidence>
<dbReference type="STRING" id="7232.A0A484BKC1"/>
<evidence type="ECO:0000256" key="1">
    <source>
        <dbReference type="ARBA" id="ARBA00001947"/>
    </source>
</evidence>
<comment type="similarity">
    <text evidence="2">Belongs to the peptidase M67C family.</text>
</comment>
<dbReference type="Gene3D" id="3.40.140.10">
    <property type="entry name" value="Cytidine Deaminase, domain 2"/>
    <property type="match status" value="1"/>
</dbReference>
<dbReference type="SUPFAM" id="SSF140856">
    <property type="entry name" value="USP8 N-terminal domain-like"/>
    <property type="match status" value="1"/>
</dbReference>
<evidence type="ECO:0000256" key="9">
    <source>
        <dbReference type="SAM" id="MobiDB-lite"/>
    </source>
</evidence>
<proteinExistence type="inferred from homology"/>
<comment type="caution">
    <text evidence="11">The sequence shown here is derived from an EMBL/GenBank/DDBJ whole genome shotgun (WGS) entry which is preliminary data.</text>
</comment>
<dbReference type="Proteomes" id="UP000295192">
    <property type="component" value="Unassembled WGS sequence"/>
</dbReference>
<evidence type="ECO:0000313" key="11">
    <source>
        <dbReference type="EMBL" id="TDG49233.1"/>
    </source>
</evidence>
<feature type="compositionally biased region" description="Basic and acidic residues" evidence="9">
    <location>
        <begin position="130"/>
        <end position="141"/>
    </location>
</feature>
<dbReference type="Gene3D" id="1.20.58.80">
    <property type="entry name" value="Phosphotransferase system, lactose/cellobiose-type IIA subunit"/>
    <property type="match status" value="1"/>
</dbReference>
<evidence type="ECO:0000256" key="8">
    <source>
        <dbReference type="ARBA" id="ARBA00023049"/>
    </source>
</evidence>
<dbReference type="InterPro" id="IPR015063">
    <property type="entry name" value="USP8_dimer"/>
</dbReference>
<feature type="domain" description="MPN" evidence="10">
    <location>
        <begin position="249"/>
        <end position="378"/>
    </location>
</feature>
<keyword evidence="12" id="KW-1185">Reference proteome</keyword>
<accession>A0A484BKC1</accession>
<evidence type="ECO:0000256" key="3">
    <source>
        <dbReference type="ARBA" id="ARBA00022670"/>
    </source>
</evidence>
<dbReference type="GO" id="GO:0070536">
    <property type="term" value="P:protein K63-linked deubiquitination"/>
    <property type="evidence" value="ECO:0007669"/>
    <property type="project" value="InterPro"/>
</dbReference>
<dbReference type="OrthoDB" id="3640at2759"/>
<reference evidence="11 12" key="1">
    <citation type="journal article" date="2019" name="J. Hered.">
        <title>An Improved Genome Assembly for Drosophila navojoa, the Basal Species in the mojavensis Cluster.</title>
        <authorList>
            <person name="Vanderlinde T."/>
            <person name="Dupim E.G."/>
            <person name="Nazario-Yepiz N.O."/>
            <person name="Carvalho A.B."/>
        </authorList>
    </citation>
    <scope>NUCLEOTIDE SEQUENCE [LARGE SCALE GENOMIC DNA]</scope>
    <source>
        <strain evidence="11">Navoj_Jal97</strain>
        <tissue evidence="11">Whole organism</tissue>
    </source>
</reference>
<dbReference type="FunFam" id="3.40.140.10:FF:000010">
    <property type="entry name" value="AMSH-like protease isoform X1"/>
    <property type="match status" value="1"/>
</dbReference>
<dbReference type="PANTHER" id="PTHR12947">
    <property type="entry name" value="AMSH-LIKE PROTEASE"/>
    <property type="match status" value="1"/>
</dbReference>
<evidence type="ECO:0000256" key="6">
    <source>
        <dbReference type="ARBA" id="ARBA00022801"/>
    </source>
</evidence>
<sequence>MSKAVNNMNMGVVEPQQRIKNLSHCGNLIDVDKNMKVSRYYRAGTEILRMANVYLNEGDHENAFILYMRYMTLFIEKIRQHPDYGSVKAEVKAINKTIKDEIMPTTEKLRNKLLAQYQREYEQFLANKEAERMREQERERQQQLATKKAAAASSIPSLIPANLHVQMDPSSQPTAPDLSLLDQVVYPNDFPTGTNRNNLPNSGLLLPMAAEAGAADKIANSSSKPTFDRSRKPQFNRTDSLLAGSLRSVNVPGDTMDVFLKLAHANTSNNIETCGVLAGHLAHNELYITHIIAPQQQGTPDSCNTMHEEQIFDVQDQMQLITLGWIHTHPSQTAFLSSVDLHTHCSYQMMMPEAIAIVCAPKYNTTGFFLLTPQYGLDYIAQCRQSGFHPHPNDPPLFMDAQHIKIDAQTKIKVIDLRR</sequence>
<dbReference type="EMBL" id="LSRL02000025">
    <property type="protein sequence ID" value="TDG49233.1"/>
    <property type="molecule type" value="Genomic_DNA"/>
</dbReference>
<dbReference type="Pfam" id="PF01398">
    <property type="entry name" value="JAB"/>
    <property type="match status" value="1"/>
</dbReference>
<dbReference type="GO" id="GO:0046872">
    <property type="term" value="F:metal ion binding"/>
    <property type="evidence" value="ECO:0007669"/>
    <property type="project" value="UniProtKB-KW"/>
</dbReference>
<dbReference type="GO" id="GO:0140492">
    <property type="term" value="F:metal-dependent deubiquitinase activity"/>
    <property type="evidence" value="ECO:0007669"/>
    <property type="project" value="InterPro"/>
</dbReference>
<dbReference type="CDD" id="cd08066">
    <property type="entry name" value="MPN_AMSH_like"/>
    <property type="match status" value="1"/>
</dbReference>
<keyword evidence="5" id="KW-0833">Ubl conjugation pathway</keyword>
<dbReference type="PROSITE" id="PS50249">
    <property type="entry name" value="MPN"/>
    <property type="match status" value="1"/>
</dbReference>
<dbReference type="SMART" id="SM00232">
    <property type="entry name" value="JAB_MPN"/>
    <property type="match status" value="1"/>
</dbReference>
<evidence type="ECO:0000313" key="12">
    <source>
        <dbReference type="Proteomes" id="UP000295192"/>
    </source>
</evidence>
<dbReference type="GO" id="GO:0005768">
    <property type="term" value="C:endosome"/>
    <property type="evidence" value="ECO:0007669"/>
    <property type="project" value="TreeGrafter"/>
</dbReference>